<evidence type="ECO:0000256" key="3">
    <source>
        <dbReference type="ARBA" id="ARBA00022490"/>
    </source>
</evidence>
<dbReference type="InterPro" id="IPR002320">
    <property type="entry name" value="Thr-tRNA-ligase_IIa"/>
</dbReference>
<dbReference type="GO" id="GO:0006435">
    <property type="term" value="P:threonyl-tRNA aminoacylation"/>
    <property type="evidence" value="ECO:0007669"/>
    <property type="project" value="InterPro"/>
</dbReference>
<dbReference type="InterPro" id="IPR004154">
    <property type="entry name" value="Anticodon-bd"/>
</dbReference>
<dbReference type="RefSeq" id="WP_343066012.1">
    <property type="nucleotide sequence ID" value="NZ_JACHVQ010000003.1"/>
</dbReference>
<name>A0A839N7W2_9MICO</name>
<dbReference type="GO" id="GO:0046872">
    <property type="term" value="F:metal ion binding"/>
    <property type="evidence" value="ECO:0007669"/>
    <property type="project" value="UniProtKB-KW"/>
</dbReference>
<reference evidence="13 14" key="1">
    <citation type="submission" date="2020-08" db="EMBL/GenBank/DDBJ databases">
        <title>Sequencing the genomes of 1000 actinobacteria strains.</title>
        <authorList>
            <person name="Klenk H.-P."/>
        </authorList>
    </citation>
    <scope>NUCLEOTIDE SEQUENCE [LARGE SCALE GENOMIC DNA]</scope>
    <source>
        <strain evidence="13 14">DSM 105369</strain>
    </source>
</reference>
<evidence type="ECO:0000256" key="4">
    <source>
        <dbReference type="ARBA" id="ARBA00022598"/>
    </source>
</evidence>
<keyword evidence="14" id="KW-1185">Reference proteome</keyword>
<evidence type="ECO:0000256" key="7">
    <source>
        <dbReference type="ARBA" id="ARBA00022833"/>
    </source>
</evidence>
<dbReference type="InterPro" id="IPR002314">
    <property type="entry name" value="aa-tRNA-synt_IIb"/>
</dbReference>
<dbReference type="Gene3D" id="3.40.50.800">
    <property type="entry name" value="Anticodon-binding domain"/>
    <property type="match status" value="1"/>
</dbReference>
<dbReference type="SUPFAM" id="SSF52954">
    <property type="entry name" value="Class II aaRS ABD-related"/>
    <property type="match status" value="1"/>
</dbReference>
<dbReference type="EMBL" id="JACHVQ010000003">
    <property type="protein sequence ID" value="MBB2893870.1"/>
    <property type="molecule type" value="Genomic_DNA"/>
</dbReference>
<comment type="catalytic activity">
    <reaction evidence="11">
        <text>tRNA(Thr) + L-threonine + ATP = L-threonyl-tRNA(Thr) + AMP + diphosphate + H(+)</text>
        <dbReference type="Rhea" id="RHEA:24624"/>
        <dbReference type="Rhea" id="RHEA-COMP:9670"/>
        <dbReference type="Rhea" id="RHEA-COMP:9704"/>
        <dbReference type="ChEBI" id="CHEBI:15378"/>
        <dbReference type="ChEBI" id="CHEBI:30616"/>
        <dbReference type="ChEBI" id="CHEBI:33019"/>
        <dbReference type="ChEBI" id="CHEBI:57926"/>
        <dbReference type="ChEBI" id="CHEBI:78442"/>
        <dbReference type="ChEBI" id="CHEBI:78534"/>
        <dbReference type="ChEBI" id="CHEBI:456215"/>
        <dbReference type="EC" id="6.1.1.3"/>
    </reaction>
</comment>
<gene>
    <name evidence="13" type="ORF">FHU39_003901</name>
</gene>
<dbReference type="InterPro" id="IPR045864">
    <property type="entry name" value="aa-tRNA-synth_II/BPL/LPL"/>
</dbReference>
<dbReference type="Gene3D" id="3.30.930.10">
    <property type="entry name" value="Bira Bifunctional Protein, Domain 2"/>
    <property type="match status" value="1"/>
</dbReference>
<dbReference type="SUPFAM" id="SSF55681">
    <property type="entry name" value="Class II aaRS and biotin synthetases"/>
    <property type="match status" value="1"/>
</dbReference>
<dbReference type="GO" id="GO:0005524">
    <property type="term" value="F:ATP binding"/>
    <property type="evidence" value="ECO:0007669"/>
    <property type="project" value="UniProtKB-KW"/>
</dbReference>
<evidence type="ECO:0000313" key="14">
    <source>
        <dbReference type="Proteomes" id="UP000559182"/>
    </source>
</evidence>
<evidence type="ECO:0000256" key="11">
    <source>
        <dbReference type="ARBA" id="ARBA00049515"/>
    </source>
</evidence>
<dbReference type="PRINTS" id="PR01047">
    <property type="entry name" value="TRNASYNTHTHR"/>
</dbReference>
<evidence type="ECO:0000259" key="12">
    <source>
        <dbReference type="PROSITE" id="PS50862"/>
    </source>
</evidence>
<organism evidence="13 14">
    <name type="scientific">Flexivirga oryzae</name>
    <dbReference type="NCBI Taxonomy" id="1794944"/>
    <lineage>
        <taxon>Bacteria</taxon>
        <taxon>Bacillati</taxon>
        <taxon>Actinomycetota</taxon>
        <taxon>Actinomycetes</taxon>
        <taxon>Micrococcales</taxon>
        <taxon>Dermacoccaceae</taxon>
        <taxon>Flexivirga</taxon>
    </lineage>
</organism>
<dbReference type="PANTHER" id="PTHR11451">
    <property type="entry name" value="THREONINE-TRNA LIGASE"/>
    <property type="match status" value="1"/>
</dbReference>
<keyword evidence="3" id="KW-0963">Cytoplasm</keyword>
<dbReference type="FunFam" id="3.30.930.10:FF:000002">
    <property type="entry name" value="Threonine--tRNA ligase"/>
    <property type="match status" value="1"/>
</dbReference>
<comment type="similarity">
    <text evidence="1">Belongs to the class-II aminoacyl-tRNA synthetase family.</text>
</comment>
<dbReference type="InterPro" id="IPR006195">
    <property type="entry name" value="aa-tRNA-synth_II"/>
</dbReference>
<keyword evidence="6" id="KW-0547">Nucleotide-binding</keyword>
<comment type="caution">
    <text evidence="13">The sequence shown here is derived from an EMBL/GenBank/DDBJ whole genome shotgun (WGS) entry which is preliminary data.</text>
</comment>
<evidence type="ECO:0000256" key="1">
    <source>
        <dbReference type="ARBA" id="ARBA00008226"/>
    </source>
</evidence>
<keyword evidence="4 13" id="KW-0436">Ligase</keyword>
<dbReference type="AlphaFoldDB" id="A0A839N7W2"/>
<sequence>MKAPAKQSDPKPDHHALGRALGIYATDPLVGAGLPLWLPAGSVIRDELERLARDIARGDGCVGVHTPVLGKRGLFERSGHWAKFADDMFPPMALGDEPPEDQLVLRPANCPHHAMVYASRAHSYRELPIRLNELAPMFRAERSGVVSGLTRVRQISLDDTHVFCRPDQVADEAASALRSALHAQEVLGMPVDYVRLSLRDDGRGYLGNPGLWADATDALRQAAEAVDLAAHGLSLVEAAGEAAFYGPKLDLQVLDGNGHEETIATVQLDFVQPERFDLRYDGADGGSHLVVMIHRGTVGSMERVVAALLERYDGRMPLWLNPIQLRVLPVSEKADAVARRFVDELVAAGLRAELDVEGSLGARIRSSRERRDYAFAVIGEAEVADGSVQVTDALSGWRGALPRERAVAILAEAYAGRADPAWPVPTAAASDSDGVIHD</sequence>
<evidence type="ECO:0000256" key="2">
    <source>
        <dbReference type="ARBA" id="ARBA00013163"/>
    </source>
</evidence>
<dbReference type="GO" id="GO:0005737">
    <property type="term" value="C:cytoplasm"/>
    <property type="evidence" value="ECO:0007669"/>
    <property type="project" value="InterPro"/>
</dbReference>
<proteinExistence type="inferred from homology"/>
<dbReference type="InterPro" id="IPR036621">
    <property type="entry name" value="Anticodon-bd_dom_sf"/>
</dbReference>
<dbReference type="GO" id="GO:0004829">
    <property type="term" value="F:threonine-tRNA ligase activity"/>
    <property type="evidence" value="ECO:0007669"/>
    <property type="project" value="UniProtKB-EC"/>
</dbReference>
<keyword evidence="8" id="KW-0067">ATP-binding</keyword>
<keyword evidence="7" id="KW-0862">Zinc</keyword>
<evidence type="ECO:0000256" key="6">
    <source>
        <dbReference type="ARBA" id="ARBA00022741"/>
    </source>
</evidence>
<evidence type="ECO:0000256" key="8">
    <source>
        <dbReference type="ARBA" id="ARBA00022840"/>
    </source>
</evidence>
<keyword evidence="5" id="KW-0479">Metal-binding</keyword>
<evidence type="ECO:0000313" key="13">
    <source>
        <dbReference type="EMBL" id="MBB2893870.1"/>
    </source>
</evidence>
<keyword evidence="9" id="KW-0648">Protein biosynthesis</keyword>
<feature type="domain" description="Aminoacyl-transfer RNA synthetases class-II family profile" evidence="12">
    <location>
        <begin position="39"/>
        <end position="317"/>
    </location>
</feature>
<evidence type="ECO:0000256" key="10">
    <source>
        <dbReference type="ARBA" id="ARBA00023146"/>
    </source>
</evidence>
<dbReference type="PANTHER" id="PTHR11451:SF56">
    <property type="entry name" value="THREONINE--TRNA LIGASE 1"/>
    <property type="match status" value="1"/>
</dbReference>
<dbReference type="PROSITE" id="PS50862">
    <property type="entry name" value="AA_TRNA_LIGASE_II"/>
    <property type="match status" value="1"/>
</dbReference>
<accession>A0A839N7W2</accession>
<evidence type="ECO:0000256" key="5">
    <source>
        <dbReference type="ARBA" id="ARBA00022723"/>
    </source>
</evidence>
<dbReference type="EC" id="6.1.1.3" evidence="2"/>
<keyword evidence="10 13" id="KW-0030">Aminoacyl-tRNA synthetase</keyword>
<dbReference type="Pfam" id="PF00587">
    <property type="entry name" value="tRNA-synt_2b"/>
    <property type="match status" value="1"/>
</dbReference>
<protein>
    <recommendedName>
        <fullName evidence="2">threonine--tRNA ligase</fullName>
        <ecNumber evidence="2">6.1.1.3</ecNumber>
    </recommendedName>
</protein>
<dbReference type="Pfam" id="PF03129">
    <property type="entry name" value="HGTP_anticodon"/>
    <property type="match status" value="1"/>
</dbReference>
<dbReference type="Proteomes" id="UP000559182">
    <property type="component" value="Unassembled WGS sequence"/>
</dbReference>
<evidence type="ECO:0000256" key="9">
    <source>
        <dbReference type="ARBA" id="ARBA00022917"/>
    </source>
</evidence>